<dbReference type="AlphaFoldDB" id="A0AAW1YU69"/>
<keyword evidence="3" id="KW-1003">Cell membrane</keyword>
<evidence type="ECO:0000259" key="11">
    <source>
        <dbReference type="Pfam" id="PF16178"/>
    </source>
</evidence>
<dbReference type="EMBL" id="JAWDJR010000024">
    <property type="protein sequence ID" value="KAK9952651.1"/>
    <property type="molecule type" value="Genomic_DNA"/>
</dbReference>
<feature type="transmembrane region" description="Helical" evidence="8">
    <location>
        <begin position="284"/>
        <end position="302"/>
    </location>
</feature>
<feature type="domain" description="Anoctamin transmembrane" evidence="10">
    <location>
        <begin position="197"/>
        <end position="778"/>
    </location>
</feature>
<keyword evidence="7" id="KW-0325">Glycoprotein</keyword>
<dbReference type="InterPro" id="IPR007632">
    <property type="entry name" value="Anoctamin"/>
</dbReference>
<evidence type="ECO:0000256" key="5">
    <source>
        <dbReference type="ARBA" id="ARBA00022989"/>
    </source>
</evidence>
<dbReference type="GO" id="GO:0046983">
    <property type="term" value="F:protein dimerization activity"/>
    <property type="evidence" value="ECO:0007669"/>
    <property type="project" value="InterPro"/>
</dbReference>
<dbReference type="InterPro" id="IPR032394">
    <property type="entry name" value="Anoct_dimer"/>
</dbReference>
<comment type="caution">
    <text evidence="8">Lacks conserved residue(s) required for the propagation of feature annotation.</text>
</comment>
<keyword evidence="5 8" id="KW-1133">Transmembrane helix</keyword>
<evidence type="ECO:0000313" key="12">
    <source>
        <dbReference type="EMBL" id="KAK9952651.1"/>
    </source>
</evidence>
<evidence type="ECO:0000256" key="9">
    <source>
        <dbReference type="SAM" id="MobiDB-lite"/>
    </source>
</evidence>
<organism evidence="12 13">
    <name type="scientific">Culter alburnus</name>
    <name type="common">Topmouth culter</name>
    <dbReference type="NCBI Taxonomy" id="194366"/>
    <lineage>
        <taxon>Eukaryota</taxon>
        <taxon>Metazoa</taxon>
        <taxon>Chordata</taxon>
        <taxon>Craniata</taxon>
        <taxon>Vertebrata</taxon>
        <taxon>Euteleostomi</taxon>
        <taxon>Actinopterygii</taxon>
        <taxon>Neopterygii</taxon>
        <taxon>Teleostei</taxon>
        <taxon>Ostariophysi</taxon>
        <taxon>Cypriniformes</taxon>
        <taxon>Xenocyprididae</taxon>
        <taxon>Xenocypridinae</taxon>
        <taxon>Culter</taxon>
    </lineage>
</organism>
<evidence type="ECO:0000256" key="6">
    <source>
        <dbReference type="ARBA" id="ARBA00023136"/>
    </source>
</evidence>
<proteinExistence type="inferred from homology"/>
<gene>
    <name evidence="12" type="ORF">ABG768_018468</name>
</gene>
<feature type="domain" description="Anoctamin dimerisation" evidence="11">
    <location>
        <begin position="123"/>
        <end position="194"/>
    </location>
</feature>
<protein>
    <recommendedName>
        <fullName evidence="8">Anoctamin</fullName>
    </recommendedName>
</protein>
<comment type="caution">
    <text evidence="12">The sequence shown here is derived from an EMBL/GenBank/DDBJ whole genome shotgun (WGS) entry which is preliminary data.</text>
</comment>
<name>A0AAW1YU69_CULAL</name>
<evidence type="ECO:0000313" key="13">
    <source>
        <dbReference type="Proteomes" id="UP001479290"/>
    </source>
</evidence>
<feature type="transmembrane region" description="Helical" evidence="8">
    <location>
        <begin position="438"/>
        <end position="461"/>
    </location>
</feature>
<evidence type="ECO:0000256" key="7">
    <source>
        <dbReference type="ARBA" id="ARBA00023180"/>
    </source>
</evidence>
<feature type="compositionally biased region" description="Polar residues" evidence="9">
    <location>
        <begin position="801"/>
        <end position="810"/>
    </location>
</feature>
<evidence type="ECO:0000256" key="1">
    <source>
        <dbReference type="ARBA" id="ARBA00004651"/>
    </source>
</evidence>
<keyword evidence="4 8" id="KW-0812">Transmembrane</keyword>
<dbReference type="InterPro" id="IPR049452">
    <property type="entry name" value="Anoctamin_TM"/>
</dbReference>
<sequence length="824" mass="95428">MDWSPGALMMNRKIGHRRQGSIDLLETIGVVNENGTEISSRPPVHPPLTFDYVLVAKISNDENDPCISKRKAFIEILKAKKLNIQKFSDDDKVFYCIRAPEKVFETYQYLLKVSDACNWSCEQQGTIPQSTRIRIVDFILNHTYIESEGVSEYLPDLMKKNIFETHFCLHEKREQKELKQSWARWSACFRGQPITNVRNYLGEKVALYFLWLGWYTFLLIPASLIGIIVFLYGLAFYNTSPLIQEVCQSNIIMCPLCDNRCKVWELSDTCMYAKVSLLFDNEGTVAFAMFMAVWATVFLEFWKRHRSSYVSAWKVFDWCEEEEELILEIVNNAKCQPKMRQHSYLRSTIVMVLVTLMLLIIIGLTHVLVVFRVIATVLLAENSSWQVITENSQTVALMLGAVLHYITITVMTRVNCTVAMKLSEIENKHSHTAIERSFTVKMFIFQFFTMFSSLMYTAFFLGRINGHPGGYVRISDIWRLEECHPSGCLTDLFIQMSIIMVLKQIFNNIFEYSGPWFRRWFNRKKTQKLRRRCIKCYKKECMSAKEGSELCENCKLEDLHRNYGLIKTDCFSLFNEFLEMVMQYSFTTIFVAAFPLAPLLALLNNIIEIRLDAIKMVSLERRLVPTKANDIGVWTEVLETISVLAVIANGLVIGISSDFIPRLVYKYYYGPCANGSATGIDCMVGYINNTLSIANISDKRVSEDFKPHQMVTNSGINVTYCSYRDYRSNEDYSLTNQFWVILAARLVFIILFEHVVVIFKCVASWFVPTSPLDVRNERLYDKLKRLKEELRVQRAQQDTLTKLNENGNVKRTSKQKKSNKLNSM</sequence>
<evidence type="ECO:0000256" key="8">
    <source>
        <dbReference type="RuleBase" id="RU280814"/>
    </source>
</evidence>
<accession>A0AAW1YU69</accession>
<dbReference type="Pfam" id="PF04547">
    <property type="entry name" value="Anoctamin"/>
    <property type="match status" value="1"/>
</dbReference>
<dbReference type="PANTHER" id="PTHR12308:SF37">
    <property type="entry name" value="ANOCTAMIN-9"/>
    <property type="match status" value="1"/>
</dbReference>
<comment type="similarity">
    <text evidence="2 8">Belongs to the anoctamin family.</text>
</comment>
<feature type="transmembrane region" description="Helical" evidence="8">
    <location>
        <begin position="584"/>
        <end position="607"/>
    </location>
</feature>
<feature type="transmembrane region" description="Helical" evidence="8">
    <location>
        <begin position="395"/>
        <end position="418"/>
    </location>
</feature>
<feature type="region of interest" description="Disordered" evidence="9">
    <location>
        <begin position="801"/>
        <end position="824"/>
    </location>
</feature>
<dbReference type="GO" id="GO:0005254">
    <property type="term" value="F:chloride channel activity"/>
    <property type="evidence" value="ECO:0007669"/>
    <property type="project" value="TreeGrafter"/>
</dbReference>
<keyword evidence="6 8" id="KW-0472">Membrane</keyword>
<evidence type="ECO:0000256" key="2">
    <source>
        <dbReference type="ARBA" id="ARBA00009671"/>
    </source>
</evidence>
<evidence type="ECO:0000259" key="10">
    <source>
        <dbReference type="Pfam" id="PF04547"/>
    </source>
</evidence>
<evidence type="ECO:0000256" key="4">
    <source>
        <dbReference type="ARBA" id="ARBA00022692"/>
    </source>
</evidence>
<feature type="transmembrane region" description="Helical" evidence="8">
    <location>
        <begin position="746"/>
        <end position="767"/>
    </location>
</feature>
<feature type="transmembrane region" description="Helical" evidence="8">
    <location>
        <begin position="208"/>
        <end position="232"/>
    </location>
</feature>
<reference evidence="12 13" key="1">
    <citation type="submission" date="2024-05" db="EMBL/GenBank/DDBJ databases">
        <title>A high-quality chromosomal-level genome assembly of Topmouth culter (Culter alburnus).</title>
        <authorList>
            <person name="Zhao H."/>
        </authorList>
    </citation>
    <scope>NUCLEOTIDE SEQUENCE [LARGE SCALE GENOMIC DNA]</scope>
    <source>
        <strain evidence="12">CATC2023</strain>
        <tissue evidence="12">Muscle</tissue>
    </source>
</reference>
<dbReference type="PANTHER" id="PTHR12308">
    <property type="entry name" value="ANOCTAMIN"/>
    <property type="match status" value="1"/>
</dbReference>
<dbReference type="Pfam" id="PF16178">
    <property type="entry name" value="Anoct_dimer"/>
    <property type="match status" value="1"/>
</dbReference>
<keyword evidence="13" id="KW-1185">Reference proteome</keyword>
<evidence type="ECO:0000256" key="3">
    <source>
        <dbReference type="ARBA" id="ARBA00022475"/>
    </source>
</evidence>
<feature type="compositionally biased region" description="Basic residues" evidence="9">
    <location>
        <begin position="811"/>
        <end position="824"/>
    </location>
</feature>
<dbReference type="GO" id="GO:0005886">
    <property type="term" value="C:plasma membrane"/>
    <property type="evidence" value="ECO:0007669"/>
    <property type="project" value="UniProtKB-SubCell"/>
</dbReference>
<dbReference type="Proteomes" id="UP001479290">
    <property type="component" value="Unassembled WGS sequence"/>
</dbReference>
<comment type="subcellular location">
    <subcellularLocation>
        <location evidence="1">Cell membrane</location>
        <topology evidence="1">Multi-pass membrane protein</topology>
    </subcellularLocation>
    <subcellularLocation>
        <location evidence="8">Membrane</location>
        <topology evidence="8">Multi-pass membrane protein</topology>
    </subcellularLocation>
</comment>
<feature type="transmembrane region" description="Helical" evidence="8">
    <location>
        <begin position="348"/>
        <end position="375"/>
    </location>
</feature>